<dbReference type="Proteomes" id="UP000001349">
    <property type="component" value="Chromosome"/>
</dbReference>
<evidence type="ECO:0000313" key="3">
    <source>
        <dbReference type="Proteomes" id="UP000001349"/>
    </source>
</evidence>
<evidence type="ECO:0000259" key="1">
    <source>
        <dbReference type="Pfam" id="PF07883"/>
    </source>
</evidence>
<dbReference type="HOGENOM" id="CLU_090569_1_0_9"/>
<reference evidence="2 3" key="1">
    <citation type="submission" date="2009-01" db="EMBL/GenBank/DDBJ databases">
        <title>Complete sequence of Clostridium cellulolyticum H10.</title>
        <authorList>
            <consortium name="US DOE Joint Genome Institute"/>
            <person name="Lucas S."/>
            <person name="Copeland A."/>
            <person name="Lapidus A."/>
            <person name="Glavina del Rio T."/>
            <person name="Dalin E."/>
            <person name="Tice H."/>
            <person name="Bruce D."/>
            <person name="Goodwin L."/>
            <person name="Pitluck S."/>
            <person name="Chertkov O."/>
            <person name="Saunders E."/>
            <person name="Brettin T."/>
            <person name="Detter J.C."/>
            <person name="Han C."/>
            <person name="Larimer F."/>
            <person name="Land M."/>
            <person name="Hauser L."/>
            <person name="Kyrpides N."/>
            <person name="Ivanova N."/>
            <person name="Zhou J."/>
            <person name="Richardson P."/>
        </authorList>
    </citation>
    <scope>NUCLEOTIDE SEQUENCE [LARGE SCALE GENOMIC DNA]</scope>
    <source>
        <strain evidence="3">ATCC 35319 / DSM 5812 / JCM 6584 / H10</strain>
    </source>
</reference>
<dbReference type="AlphaFoldDB" id="B8HZT2"/>
<name>B8HZT2_RUMCH</name>
<dbReference type="InterPro" id="IPR014710">
    <property type="entry name" value="RmlC-like_jellyroll"/>
</dbReference>
<sequence>MYQCPYLNNPDFWSQFPSQYLPYTEQTKPCSPIMLKDYGPNPFVVDIEKATKQNNNFRLALWTGNHLQVTLMSINPGEEIGLEIHPDLDQFIRIEEGQGLVKMGDSKNYLDFQANVREDFAFIIPAGKWHNLINTGNKPIKLYSIYAPPQHPFNTVQKTKADAQAAKENRNYLYY</sequence>
<feature type="domain" description="Cupin type-2" evidence="1">
    <location>
        <begin position="71"/>
        <end position="146"/>
    </location>
</feature>
<dbReference type="Gene3D" id="2.60.120.10">
    <property type="entry name" value="Jelly Rolls"/>
    <property type="match status" value="1"/>
</dbReference>
<dbReference type="InterPro" id="IPR052538">
    <property type="entry name" value="Flavonoid_dioxygenase-like"/>
</dbReference>
<proteinExistence type="predicted"/>
<organism evidence="2 3">
    <name type="scientific">Ruminiclostridium cellulolyticum (strain ATCC 35319 / DSM 5812 / JCM 6584 / H10)</name>
    <name type="common">Clostridium cellulolyticum</name>
    <dbReference type="NCBI Taxonomy" id="394503"/>
    <lineage>
        <taxon>Bacteria</taxon>
        <taxon>Bacillati</taxon>
        <taxon>Bacillota</taxon>
        <taxon>Clostridia</taxon>
        <taxon>Eubacteriales</taxon>
        <taxon>Oscillospiraceae</taxon>
        <taxon>Ruminiclostridium</taxon>
    </lineage>
</organism>
<dbReference type="EMBL" id="CP001348">
    <property type="protein sequence ID" value="ACL75432.1"/>
    <property type="molecule type" value="Genomic_DNA"/>
</dbReference>
<dbReference type="PANTHER" id="PTHR43346:SF1">
    <property type="entry name" value="QUERCETIN 2,3-DIOXYGENASE-RELATED"/>
    <property type="match status" value="1"/>
</dbReference>
<dbReference type="eggNOG" id="COG0662">
    <property type="taxonomic scope" value="Bacteria"/>
</dbReference>
<dbReference type="Pfam" id="PF07883">
    <property type="entry name" value="Cupin_2"/>
    <property type="match status" value="1"/>
</dbReference>
<accession>B8HZT2</accession>
<dbReference type="InterPro" id="IPR011051">
    <property type="entry name" value="RmlC_Cupin_sf"/>
</dbReference>
<dbReference type="KEGG" id="cce:Ccel_1073"/>
<dbReference type="InterPro" id="IPR013096">
    <property type="entry name" value="Cupin_2"/>
</dbReference>
<keyword evidence="3" id="KW-1185">Reference proteome</keyword>
<evidence type="ECO:0000313" key="2">
    <source>
        <dbReference type="EMBL" id="ACL75432.1"/>
    </source>
</evidence>
<dbReference type="PANTHER" id="PTHR43346">
    <property type="entry name" value="LIGAND BINDING DOMAIN PROTEIN, PUTATIVE (AFU_ORTHOLOGUE AFUA_6G14370)-RELATED"/>
    <property type="match status" value="1"/>
</dbReference>
<gene>
    <name evidence="2" type="ordered locus">Ccel_1073</name>
</gene>
<dbReference type="STRING" id="394503.Ccel_1073"/>
<dbReference type="CDD" id="cd02223">
    <property type="entry name" value="cupin_Bh2720-like"/>
    <property type="match status" value="1"/>
</dbReference>
<dbReference type="SUPFAM" id="SSF51182">
    <property type="entry name" value="RmlC-like cupins"/>
    <property type="match status" value="1"/>
</dbReference>
<protein>
    <submittedName>
        <fullName evidence="2">Cupin 2 conserved barrel domain protein</fullName>
    </submittedName>
</protein>